<evidence type="ECO:0000256" key="7">
    <source>
        <dbReference type="ARBA" id="ARBA00023136"/>
    </source>
</evidence>
<keyword evidence="4" id="KW-0479">Metal-binding</keyword>
<comment type="subcellular location">
    <subcellularLocation>
        <location evidence="1">Membrane</location>
    </subcellularLocation>
</comment>
<dbReference type="STRING" id="345632.GPICK_05930"/>
<dbReference type="Pfam" id="PF01127">
    <property type="entry name" value="Sdh_cyt"/>
    <property type="match status" value="1"/>
</dbReference>
<dbReference type="KEGG" id="gpi:GPICK_05930"/>
<feature type="transmembrane region" description="Helical" evidence="8">
    <location>
        <begin position="56"/>
        <end position="78"/>
    </location>
</feature>
<evidence type="ECO:0000256" key="2">
    <source>
        <dbReference type="ARBA" id="ARBA00022617"/>
    </source>
</evidence>
<dbReference type="CDD" id="cd03498">
    <property type="entry name" value="SQR_TypeB_2_TM"/>
    <property type="match status" value="1"/>
</dbReference>
<dbReference type="SUPFAM" id="SSF81343">
    <property type="entry name" value="Fumarate reductase respiratory complex transmembrane subunits"/>
    <property type="match status" value="1"/>
</dbReference>
<proteinExistence type="predicted"/>
<evidence type="ECO:0000313" key="10">
    <source>
        <dbReference type="Proteomes" id="UP000057609"/>
    </source>
</evidence>
<dbReference type="GO" id="GO:0046872">
    <property type="term" value="F:metal ion binding"/>
    <property type="evidence" value="ECO:0007669"/>
    <property type="project" value="UniProtKB-KW"/>
</dbReference>
<evidence type="ECO:0000256" key="3">
    <source>
        <dbReference type="ARBA" id="ARBA00022692"/>
    </source>
</evidence>
<name>A0A0B5B8G4_9BACT</name>
<protein>
    <submittedName>
        <fullName evidence="9">Fumarate reductase</fullName>
    </submittedName>
</protein>
<evidence type="ECO:0000256" key="1">
    <source>
        <dbReference type="ARBA" id="ARBA00004370"/>
    </source>
</evidence>
<keyword evidence="7 8" id="KW-0472">Membrane</keyword>
<dbReference type="Gene3D" id="1.20.1300.10">
    <property type="entry name" value="Fumarate reductase/succinate dehydrogenase, transmembrane subunit"/>
    <property type="match status" value="1"/>
</dbReference>
<evidence type="ECO:0000256" key="4">
    <source>
        <dbReference type="ARBA" id="ARBA00022723"/>
    </source>
</evidence>
<keyword evidence="3 8" id="KW-0812">Transmembrane</keyword>
<dbReference type="GO" id="GO:0016020">
    <property type="term" value="C:membrane"/>
    <property type="evidence" value="ECO:0007669"/>
    <property type="project" value="UniProtKB-SubCell"/>
</dbReference>
<feature type="transmembrane region" description="Helical" evidence="8">
    <location>
        <begin position="149"/>
        <end position="169"/>
    </location>
</feature>
<dbReference type="HOGENOM" id="CLU_077968_0_0_7"/>
<evidence type="ECO:0000256" key="5">
    <source>
        <dbReference type="ARBA" id="ARBA00022989"/>
    </source>
</evidence>
<gene>
    <name evidence="9" type="ORF">GPICK_05930</name>
</gene>
<dbReference type="Proteomes" id="UP000057609">
    <property type="component" value="Chromosome"/>
</dbReference>
<feature type="transmembrane region" description="Helical" evidence="8">
    <location>
        <begin position="190"/>
        <end position="218"/>
    </location>
</feature>
<organism evidence="9 10">
    <name type="scientific">Geobacter pickeringii</name>
    <dbReference type="NCBI Taxonomy" id="345632"/>
    <lineage>
        <taxon>Bacteria</taxon>
        <taxon>Pseudomonadati</taxon>
        <taxon>Thermodesulfobacteriota</taxon>
        <taxon>Desulfuromonadia</taxon>
        <taxon>Geobacterales</taxon>
        <taxon>Geobacteraceae</taxon>
        <taxon>Geobacter</taxon>
    </lineage>
</organism>
<keyword evidence="6" id="KW-0408">Iron</keyword>
<dbReference type="EMBL" id="CP009788">
    <property type="protein sequence ID" value="AJE02963.1"/>
    <property type="molecule type" value="Genomic_DNA"/>
</dbReference>
<keyword evidence="2" id="KW-0349">Heme</keyword>
<evidence type="ECO:0000313" key="9">
    <source>
        <dbReference type="EMBL" id="AJE02963.1"/>
    </source>
</evidence>
<evidence type="ECO:0000256" key="6">
    <source>
        <dbReference type="ARBA" id="ARBA00023004"/>
    </source>
</evidence>
<dbReference type="OrthoDB" id="9802842at2"/>
<keyword evidence="10" id="KW-1185">Reference proteome</keyword>
<dbReference type="InterPro" id="IPR000701">
    <property type="entry name" value="SuccDH_FuR_B_TM-su"/>
</dbReference>
<feature type="transmembrane region" description="Helical" evidence="8">
    <location>
        <begin position="98"/>
        <end position="119"/>
    </location>
</feature>
<dbReference type="InterPro" id="IPR034804">
    <property type="entry name" value="SQR/QFR_C/D"/>
</dbReference>
<feature type="transmembrane region" description="Helical" evidence="8">
    <location>
        <begin position="12"/>
        <end position="36"/>
    </location>
</feature>
<reference evidence="9 10" key="1">
    <citation type="journal article" date="2015" name="Genome Announc.">
        <title>Complete Genome of Geobacter pickeringii G13T, a Metal-Reducing Isolate from Sedimentary Kaolin Deposits.</title>
        <authorList>
            <person name="Badalamenti J.P."/>
            <person name="Bond D.R."/>
        </authorList>
    </citation>
    <scope>NUCLEOTIDE SEQUENCE [LARGE SCALE GENOMIC DNA]</scope>
    <source>
        <strain evidence="9 10">G13</strain>
    </source>
</reference>
<dbReference type="AlphaFoldDB" id="A0A0B5B8G4"/>
<sequence length="220" mass="23733">MQLLTSSVGRKVLMAITGQLMVLFVIVHMLGNSSIFIPGGINAYAEHLHALPPLVWAFRLVMGAAVAIHILFGIQLSLENRAANAESYAVKNLKRATLASQSMLYTGLLLLAFIIYHLLHFTIRATPDIIAGVDAQGRFDVFGMVTGSFSHGIIAFVYIAAMVVLFLHLSHGIQSFFQTMGWNNNKTLPVIGKIGTVAAVVLLLGYASIPLFIVSGILKG</sequence>
<keyword evidence="5 8" id="KW-1133">Transmembrane helix</keyword>
<evidence type="ECO:0000256" key="8">
    <source>
        <dbReference type="SAM" id="Phobius"/>
    </source>
</evidence>
<dbReference type="RefSeq" id="WP_039741297.1">
    <property type="nucleotide sequence ID" value="NZ_CP009788.1"/>
</dbReference>
<accession>A0A0B5B8G4</accession>
<dbReference type="InterPro" id="IPR011138">
    <property type="entry name" value="Cytochrome_b-558"/>
</dbReference>
<dbReference type="NCBIfam" id="TIGR02046">
    <property type="entry name" value="sdhC_b558_fam"/>
    <property type="match status" value="1"/>
</dbReference>